<name>N0E518_9MICO</name>
<dbReference type="AlphaFoldDB" id="N0E518"/>
<dbReference type="STRING" id="1193181.BN10_530025"/>
<keyword evidence="2" id="KW-1185">Reference proteome</keyword>
<accession>N0E518</accession>
<gene>
    <name evidence="1" type="ORF">BN10_530025</name>
</gene>
<comment type="caution">
    <text evidence="1">The sequence shown here is derived from an EMBL/GenBank/DDBJ whole genome shotgun (WGS) entry which is preliminary data.</text>
</comment>
<dbReference type="EMBL" id="CAIZ01000123">
    <property type="protein sequence ID" value="CCH70209.1"/>
    <property type="molecule type" value="Genomic_DNA"/>
</dbReference>
<sequence>MNEERKPSGEQEFTVERVVKTLKKLFMLKAPHGDKQRTWRMQWPGELWPCFTVTTIGALSKETTVSSQTLGNSLVITIAKLPESSSVANT</sequence>
<evidence type="ECO:0000313" key="2">
    <source>
        <dbReference type="Proteomes" id="UP000013167"/>
    </source>
</evidence>
<dbReference type="Proteomes" id="UP000013167">
    <property type="component" value="Unassembled WGS sequence"/>
</dbReference>
<protein>
    <submittedName>
        <fullName evidence="1">Uncharacterized protein</fullName>
    </submittedName>
</protein>
<dbReference type="HOGENOM" id="CLU_2439766_0_0_11"/>
<evidence type="ECO:0000313" key="1">
    <source>
        <dbReference type="EMBL" id="CCH70209.1"/>
    </source>
</evidence>
<reference evidence="1 2" key="1">
    <citation type="journal article" date="2013" name="ISME J.">
        <title>A metabolic model for members of the genus Tetrasphaera involved in enhanced biological phosphorus removal.</title>
        <authorList>
            <person name="Kristiansen R."/>
            <person name="Nguyen H.T.T."/>
            <person name="Saunders A.M."/>
            <person name="Nielsen J.L."/>
            <person name="Wimmer R."/>
            <person name="Le V.Q."/>
            <person name="McIlroy S.J."/>
            <person name="Petrovski S."/>
            <person name="Seviour R.J."/>
            <person name="Calteau A."/>
            <person name="Nielsen K.L."/>
            <person name="Nielsen P.H."/>
        </authorList>
    </citation>
    <scope>NUCLEOTIDE SEQUENCE [LARGE SCALE GENOMIC DNA]</scope>
    <source>
        <strain evidence="1 2">Lp2</strain>
    </source>
</reference>
<organism evidence="1 2">
    <name type="scientific">Phycicoccus elongatus Lp2</name>
    <dbReference type="NCBI Taxonomy" id="1193181"/>
    <lineage>
        <taxon>Bacteria</taxon>
        <taxon>Bacillati</taxon>
        <taxon>Actinomycetota</taxon>
        <taxon>Actinomycetes</taxon>
        <taxon>Micrococcales</taxon>
        <taxon>Intrasporangiaceae</taxon>
        <taxon>Phycicoccus</taxon>
    </lineage>
</organism>
<proteinExistence type="predicted"/>